<reference evidence="4" key="1">
    <citation type="journal article" date="2019" name="Int. J. Syst. Evol. Microbiol.">
        <title>The Global Catalogue of Microorganisms (GCM) 10K type strain sequencing project: providing services to taxonomists for standard genome sequencing and annotation.</title>
        <authorList>
            <consortium name="The Broad Institute Genomics Platform"/>
            <consortium name="The Broad Institute Genome Sequencing Center for Infectious Disease"/>
            <person name="Wu L."/>
            <person name="Ma J."/>
        </authorList>
    </citation>
    <scope>NUCLEOTIDE SEQUENCE [LARGE SCALE GENOMIC DNA]</scope>
    <source>
        <strain evidence="4">JCM 17924</strain>
    </source>
</reference>
<feature type="signal peptide" evidence="1">
    <location>
        <begin position="1"/>
        <end position="20"/>
    </location>
</feature>
<feature type="domain" description="Secretion system C-terminal sorting" evidence="2">
    <location>
        <begin position="431"/>
        <end position="506"/>
    </location>
</feature>
<feature type="chain" id="PRO_5045905014" description="Secretion system C-terminal sorting domain-containing protein" evidence="1">
    <location>
        <begin position="21"/>
        <end position="509"/>
    </location>
</feature>
<dbReference type="EMBL" id="BAABHA010000015">
    <property type="protein sequence ID" value="GAA4391534.1"/>
    <property type="molecule type" value="Genomic_DNA"/>
</dbReference>
<dbReference type="RefSeq" id="WP_345227250.1">
    <property type="nucleotide sequence ID" value="NZ_BAABHA010000015.1"/>
</dbReference>
<keyword evidence="1" id="KW-0732">Signal</keyword>
<comment type="caution">
    <text evidence="3">The sequence shown here is derived from an EMBL/GenBank/DDBJ whole genome shotgun (WGS) entry which is preliminary data.</text>
</comment>
<proteinExistence type="predicted"/>
<gene>
    <name evidence="3" type="ORF">GCM10023186_40930</name>
</gene>
<accession>A0ABP8JJ30</accession>
<evidence type="ECO:0000313" key="4">
    <source>
        <dbReference type="Proteomes" id="UP001500454"/>
    </source>
</evidence>
<dbReference type="Pfam" id="PF18962">
    <property type="entry name" value="Por_Secre_tail"/>
    <property type="match status" value="1"/>
</dbReference>
<dbReference type="Proteomes" id="UP001500454">
    <property type="component" value="Unassembled WGS sequence"/>
</dbReference>
<dbReference type="InterPro" id="IPR026444">
    <property type="entry name" value="Secre_tail"/>
</dbReference>
<protein>
    <recommendedName>
        <fullName evidence="2">Secretion system C-terminal sorting domain-containing protein</fullName>
    </recommendedName>
</protein>
<name>A0ABP8JJ30_9BACT</name>
<organism evidence="3 4">
    <name type="scientific">Hymenobacter koreensis</name>
    <dbReference type="NCBI Taxonomy" id="1084523"/>
    <lineage>
        <taxon>Bacteria</taxon>
        <taxon>Pseudomonadati</taxon>
        <taxon>Bacteroidota</taxon>
        <taxon>Cytophagia</taxon>
        <taxon>Cytophagales</taxon>
        <taxon>Hymenobacteraceae</taxon>
        <taxon>Hymenobacter</taxon>
    </lineage>
</organism>
<evidence type="ECO:0000256" key="1">
    <source>
        <dbReference type="SAM" id="SignalP"/>
    </source>
</evidence>
<dbReference type="NCBIfam" id="TIGR04183">
    <property type="entry name" value="Por_Secre_tail"/>
    <property type="match status" value="1"/>
</dbReference>
<keyword evidence="4" id="KW-1185">Reference proteome</keyword>
<evidence type="ECO:0000259" key="2">
    <source>
        <dbReference type="Pfam" id="PF18962"/>
    </source>
</evidence>
<evidence type="ECO:0000313" key="3">
    <source>
        <dbReference type="EMBL" id="GAA4391534.1"/>
    </source>
</evidence>
<sequence length="509" mass="54797">MKHLYALPVLLALVASAAQAQDYRPFRMGTAYQFTEAVTAADTIHTLRLESATLVGADSVFRFNGRVVGKRFVAPGCYATHVQRPDNLFGATLTKRPGHEWRLSAANGRTFTLRPRAALNQPWPATAAGLTAQVTSRAVAPVLGQPDSVVTIALSDGKTLQISKRYGLLSGPALGAYLNGQRVRQLSLSALPELRLGTALTGPLAVHDFQPNDVFLKHSQHEAFVGLCSEEWERDSVLTRTPNQTGDTITYTIWSRTLRRQYSYTNAPPNSCSGPAGTTLLPPVVRTVVVTRSGSSSVGNVPMLTNSAMSPVNTGTRVVRVSLATSSSAAAYMRRPITPLITRQVACGPFTGDSVRLSEIIDNTFEQRFAAGLGLVSSSTWGLSATFTTTLLGYRKVNLPTGSGTEQWGTLRTFSQILKVADYRPAASTAVFPNPFAQELTVRFESGRAHTAQLRVFNALGQLVHETSCPVSAGTQQLALALPALPAGLYSLHLRHDGRTEIVKIVRAD</sequence>